<keyword evidence="2" id="KW-1185">Reference proteome</keyword>
<evidence type="ECO:0008006" key="3">
    <source>
        <dbReference type="Google" id="ProtNLM"/>
    </source>
</evidence>
<dbReference type="Proteomes" id="UP001148125">
    <property type="component" value="Unassembled WGS sequence"/>
</dbReference>
<protein>
    <recommendedName>
        <fullName evidence="3">Copper-binding protein</fullName>
    </recommendedName>
</protein>
<sequence length="112" mass="11955">MKKIRSIIIGVSVAVIVGGIGVVNASSYLTSGSDQSSHAEQGEQEMVVYQETGTFIGLADPHTVEIKTSKGYEAFQLSPVAQKSALSLGANETITFSYTEKGQQFIIVEINK</sequence>
<dbReference type="EMBL" id="JAOTPO010000008">
    <property type="protein sequence ID" value="MDE5414310.1"/>
    <property type="molecule type" value="Genomic_DNA"/>
</dbReference>
<evidence type="ECO:0000313" key="2">
    <source>
        <dbReference type="Proteomes" id="UP001148125"/>
    </source>
</evidence>
<comment type="caution">
    <text evidence="1">The sequence shown here is derived from an EMBL/GenBank/DDBJ whole genome shotgun (WGS) entry which is preliminary data.</text>
</comment>
<gene>
    <name evidence="1" type="ORF">N7Z68_13090</name>
</gene>
<dbReference type="RefSeq" id="WP_275118919.1">
    <property type="nucleotide sequence ID" value="NZ_JAOTPO010000008.1"/>
</dbReference>
<accession>A0ABT5VFR8</accession>
<proteinExistence type="predicted"/>
<evidence type="ECO:0000313" key="1">
    <source>
        <dbReference type="EMBL" id="MDE5414310.1"/>
    </source>
</evidence>
<reference evidence="1" key="1">
    <citation type="submission" date="2024-05" db="EMBL/GenBank/DDBJ databases">
        <title>Alkalihalobacillus sp. strain MEB203 novel alkaliphilic bacterium from Lonar Lake, India.</title>
        <authorList>
            <person name="Joshi A."/>
            <person name="Thite S."/>
            <person name="Mengade P."/>
        </authorList>
    </citation>
    <scope>NUCLEOTIDE SEQUENCE</scope>
    <source>
        <strain evidence="1">MEB 203</strain>
    </source>
</reference>
<name>A0ABT5VFR8_9BACI</name>
<organism evidence="1 2">
    <name type="scientific">Alkalihalobacterium chitinilyticum</name>
    <dbReference type="NCBI Taxonomy" id="2980103"/>
    <lineage>
        <taxon>Bacteria</taxon>
        <taxon>Bacillati</taxon>
        <taxon>Bacillota</taxon>
        <taxon>Bacilli</taxon>
        <taxon>Bacillales</taxon>
        <taxon>Bacillaceae</taxon>
        <taxon>Alkalihalobacterium</taxon>
    </lineage>
</organism>